<feature type="transmembrane region" description="Helical" evidence="5">
    <location>
        <begin position="209"/>
        <end position="228"/>
    </location>
</feature>
<dbReference type="InterPro" id="IPR050186">
    <property type="entry name" value="TPT_transporter"/>
</dbReference>
<dbReference type="Pfam" id="PF03151">
    <property type="entry name" value="TPT"/>
    <property type="match status" value="2"/>
</dbReference>
<feature type="transmembrane region" description="Helical" evidence="5">
    <location>
        <begin position="139"/>
        <end position="160"/>
    </location>
</feature>
<evidence type="ECO:0000256" key="3">
    <source>
        <dbReference type="ARBA" id="ARBA00022989"/>
    </source>
</evidence>
<organism evidence="7">
    <name type="scientific">Aphanomyces invadans</name>
    <dbReference type="NCBI Taxonomy" id="157072"/>
    <lineage>
        <taxon>Eukaryota</taxon>
        <taxon>Sar</taxon>
        <taxon>Stramenopiles</taxon>
        <taxon>Oomycota</taxon>
        <taxon>Saprolegniomycetes</taxon>
        <taxon>Saprolegniales</taxon>
        <taxon>Verrucalvaceae</taxon>
        <taxon>Aphanomyces</taxon>
    </lineage>
</organism>
<name>A0A024UL53_9STRA</name>
<accession>A0A024UL53</accession>
<dbReference type="SUPFAM" id="SSF103481">
    <property type="entry name" value="Multidrug resistance efflux transporter EmrE"/>
    <property type="match status" value="1"/>
</dbReference>
<dbReference type="VEuPathDB" id="FungiDB:H310_02625"/>
<keyword evidence="2 5" id="KW-0812">Transmembrane</keyword>
<dbReference type="PANTHER" id="PTHR11132">
    <property type="entry name" value="SOLUTE CARRIER FAMILY 35"/>
    <property type="match status" value="1"/>
</dbReference>
<feature type="domain" description="Sugar phosphate transporter" evidence="6">
    <location>
        <begin position="43"/>
        <end position="203"/>
    </location>
</feature>
<dbReference type="EMBL" id="KI913955">
    <property type="protein sequence ID" value="ETW06343.1"/>
    <property type="molecule type" value="Genomic_DNA"/>
</dbReference>
<evidence type="ECO:0000259" key="6">
    <source>
        <dbReference type="Pfam" id="PF03151"/>
    </source>
</evidence>
<gene>
    <name evidence="7" type="ORF">H310_02625</name>
</gene>
<evidence type="ECO:0000256" key="1">
    <source>
        <dbReference type="ARBA" id="ARBA00004141"/>
    </source>
</evidence>
<keyword evidence="4 5" id="KW-0472">Membrane</keyword>
<protein>
    <recommendedName>
        <fullName evidence="6">Sugar phosphate transporter domain-containing protein</fullName>
    </recommendedName>
</protein>
<comment type="subcellular location">
    <subcellularLocation>
        <location evidence="1">Membrane</location>
        <topology evidence="1">Multi-pass membrane protein</topology>
    </subcellularLocation>
</comment>
<feature type="transmembrane region" description="Helical" evidence="5">
    <location>
        <begin position="249"/>
        <end position="268"/>
    </location>
</feature>
<dbReference type="GO" id="GO:0016020">
    <property type="term" value="C:membrane"/>
    <property type="evidence" value="ECO:0007669"/>
    <property type="project" value="UniProtKB-SubCell"/>
</dbReference>
<evidence type="ECO:0000313" key="7">
    <source>
        <dbReference type="EMBL" id="ETW06343.1"/>
    </source>
</evidence>
<keyword evidence="3 5" id="KW-1133">Transmembrane helix</keyword>
<proteinExistence type="predicted"/>
<reference evidence="7" key="1">
    <citation type="submission" date="2013-12" db="EMBL/GenBank/DDBJ databases">
        <title>The Genome Sequence of Aphanomyces invadans NJM9701.</title>
        <authorList>
            <consortium name="The Broad Institute Genomics Platform"/>
            <person name="Russ C."/>
            <person name="Tyler B."/>
            <person name="van West P."/>
            <person name="Dieguez-Uribeondo J."/>
            <person name="Young S.K."/>
            <person name="Zeng Q."/>
            <person name="Gargeya S."/>
            <person name="Fitzgerald M."/>
            <person name="Abouelleil A."/>
            <person name="Alvarado L."/>
            <person name="Chapman S.B."/>
            <person name="Gainer-Dewar J."/>
            <person name="Goldberg J."/>
            <person name="Griggs A."/>
            <person name="Gujja S."/>
            <person name="Hansen M."/>
            <person name="Howarth C."/>
            <person name="Imamovic A."/>
            <person name="Ireland A."/>
            <person name="Larimer J."/>
            <person name="McCowan C."/>
            <person name="Murphy C."/>
            <person name="Pearson M."/>
            <person name="Poon T.W."/>
            <person name="Priest M."/>
            <person name="Roberts A."/>
            <person name="Saif S."/>
            <person name="Shea T."/>
            <person name="Sykes S."/>
            <person name="Wortman J."/>
            <person name="Nusbaum C."/>
            <person name="Birren B."/>
        </authorList>
    </citation>
    <scope>NUCLEOTIDE SEQUENCE [LARGE SCALE GENOMIC DNA]</scope>
    <source>
        <strain evidence="7">NJM9701</strain>
    </source>
</reference>
<dbReference type="OrthoDB" id="6418713at2759"/>
<evidence type="ECO:0000256" key="4">
    <source>
        <dbReference type="ARBA" id="ARBA00023136"/>
    </source>
</evidence>
<evidence type="ECO:0000256" key="2">
    <source>
        <dbReference type="ARBA" id="ARBA00022692"/>
    </source>
</evidence>
<evidence type="ECO:0000256" key="5">
    <source>
        <dbReference type="SAM" id="Phobius"/>
    </source>
</evidence>
<dbReference type="GeneID" id="20079675"/>
<dbReference type="InterPro" id="IPR037185">
    <property type="entry name" value="EmrE-like"/>
</dbReference>
<dbReference type="InterPro" id="IPR004853">
    <property type="entry name" value="Sugar_P_trans_dom"/>
</dbReference>
<sequence length="369" mass="39966">MTKILGLSTAPRHESAKVGAYDSVMPVTRLRSSSWSSDNPCQAVFYMLCWYTFSTSATLINKSLIKEHGMSAELLTVCHLVMGTIFDAAIFSVPARSKYKMWFLQPMKPSTLVHLVPLSVLAISSKLLTYWSYSKVPVALTHTCKASTPLFNVVLAYLVYRTTHATPICLSLAPIVVGVAMASMSEVQINVRCSPAAMYSVVHPSFGRIQEFAMVGLVCAVSSSLFGVMQSMYAKYLLRHGVVADSVNLHFYNGLLCIVVNSPVILFGNAAPMVPGQVPYTLIIVCSICQFISSLSSMLLLGKVSELTYSIMSTLKRVVIVVSAIVYFGNSMTGVSAVGMSLALGGVGAYQYAKLRQSKAVAHLDKHAL</sequence>
<feature type="transmembrane region" description="Helical" evidence="5">
    <location>
        <begin position="280"/>
        <end position="300"/>
    </location>
</feature>
<dbReference type="RefSeq" id="XP_008864418.1">
    <property type="nucleotide sequence ID" value="XM_008866196.1"/>
</dbReference>
<feature type="domain" description="Sugar phosphate transporter" evidence="6">
    <location>
        <begin position="211"/>
        <end position="350"/>
    </location>
</feature>
<feature type="transmembrane region" description="Helical" evidence="5">
    <location>
        <begin position="167"/>
        <end position="189"/>
    </location>
</feature>
<dbReference type="AlphaFoldDB" id="A0A024UL53"/>
<feature type="transmembrane region" description="Helical" evidence="5">
    <location>
        <begin position="72"/>
        <end position="91"/>
    </location>
</feature>
<feature type="transmembrane region" description="Helical" evidence="5">
    <location>
        <begin position="43"/>
        <end position="60"/>
    </location>
</feature>
<dbReference type="eggNOG" id="KOG1441">
    <property type="taxonomic scope" value="Eukaryota"/>
</dbReference>